<accession>A0A1Y6BDU0</accession>
<dbReference type="EMBL" id="FWZT01000004">
    <property type="protein sequence ID" value="SMF04917.1"/>
    <property type="molecule type" value="Genomic_DNA"/>
</dbReference>
<evidence type="ECO:0000313" key="2">
    <source>
        <dbReference type="Proteomes" id="UP000192907"/>
    </source>
</evidence>
<proteinExistence type="predicted"/>
<dbReference type="Proteomes" id="UP000192907">
    <property type="component" value="Unassembled WGS sequence"/>
</dbReference>
<organism evidence="1 2">
    <name type="scientific">Pseudobacteriovorax antillogorgiicola</name>
    <dbReference type="NCBI Taxonomy" id="1513793"/>
    <lineage>
        <taxon>Bacteria</taxon>
        <taxon>Pseudomonadati</taxon>
        <taxon>Bdellovibrionota</taxon>
        <taxon>Oligoflexia</taxon>
        <taxon>Oligoflexales</taxon>
        <taxon>Pseudobacteriovoracaceae</taxon>
        <taxon>Pseudobacteriovorax</taxon>
    </lineage>
</organism>
<keyword evidence="2" id="KW-1185">Reference proteome</keyword>
<name>A0A1Y6BDU0_9BACT</name>
<dbReference type="InterPro" id="IPR011990">
    <property type="entry name" value="TPR-like_helical_dom_sf"/>
</dbReference>
<reference evidence="2" key="1">
    <citation type="submission" date="2017-04" db="EMBL/GenBank/DDBJ databases">
        <authorList>
            <person name="Varghese N."/>
            <person name="Submissions S."/>
        </authorList>
    </citation>
    <scope>NUCLEOTIDE SEQUENCE [LARGE SCALE GENOMIC DNA]</scope>
    <source>
        <strain evidence="2">RKEM611</strain>
    </source>
</reference>
<dbReference type="Gene3D" id="1.25.40.10">
    <property type="entry name" value="Tetratricopeptide repeat domain"/>
    <property type="match status" value="1"/>
</dbReference>
<protein>
    <recommendedName>
        <fullName evidence="3">Tetratricopeptide repeat-containing protein</fullName>
    </recommendedName>
</protein>
<evidence type="ECO:0000313" key="1">
    <source>
        <dbReference type="EMBL" id="SMF04917.1"/>
    </source>
</evidence>
<dbReference type="AlphaFoldDB" id="A0A1Y6BDU0"/>
<dbReference type="STRING" id="1513793.SAMN06296036_10427"/>
<dbReference type="RefSeq" id="WP_132317009.1">
    <property type="nucleotide sequence ID" value="NZ_SLZT01000004.1"/>
</dbReference>
<sequence length="326" mass="36366">MICLKSGKISRINQEWAYRMKSLFAAFFSLYCSALVSCASLKQDPLPKGVLKPQNQELADKLELLENGASHVSLDHSDSQGLNKYWYRYAEGMQLMNLGLESDADASWQALIEELNTPPSQPKTAAEFRLLAKALRKVGALKRKQKDYWQALGYHTMALNYLLEHGSPAEAHQALISMEIDMHYLSHPLAAINLLKKSVQFAKLIDDQKLRAEALGITFNNLASTYQDLGRFADAESAILQSWVAWKRLAALIPAKSDRLVRAYLGVSDVYFNWARELKARQSSYQEQVALGLDAVAKGKSLSKLQGPGENIDASFETIEKGLLAL</sequence>
<evidence type="ECO:0008006" key="3">
    <source>
        <dbReference type="Google" id="ProtNLM"/>
    </source>
</evidence>
<gene>
    <name evidence="1" type="ORF">SAMN06296036_10427</name>
</gene>
<dbReference type="SUPFAM" id="SSF48452">
    <property type="entry name" value="TPR-like"/>
    <property type="match status" value="1"/>
</dbReference>